<evidence type="ECO:0000313" key="1">
    <source>
        <dbReference type="EMBL" id="ACY91638.1"/>
    </source>
</evidence>
<dbReference type="EMBL" id="CP001363">
    <property type="protein sequence ID" value="ACY91638.1"/>
    <property type="molecule type" value="Genomic_DNA"/>
</dbReference>
<accession>A0A0F6BAT6</accession>
<keyword evidence="2" id="KW-1185">Reference proteome</keyword>
<organism evidence="1 2">
    <name type="scientific">Salmonella typhimurium (strain 14028s / SGSC 2262)</name>
    <dbReference type="NCBI Taxonomy" id="588858"/>
    <lineage>
        <taxon>Bacteria</taxon>
        <taxon>Pseudomonadati</taxon>
        <taxon>Pseudomonadota</taxon>
        <taxon>Gammaproteobacteria</taxon>
        <taxon>Enterobacterales</taxon>
        <taxon>Enterobacteriaceae</taxon>
        <taxon>Salmonella</taxon>
    </lineage>
</organism>
<dbReference type="Proteomes" id="UP000002695">
    <property type="component" value="Chromosome"/>
</dbReference>
<gene>
    <name evidence="1" type="ordered locus">STM14_5303</name>
</gene>
<dbReference type="AlphaFoldDB" id="A0A0F6BAT6"/>
<sequence length="61" mass="7030">MRIRHYPFFICEPFYAHVWQVRNAFQVNLYFAGAIHLSASSEMFVKIVTVALLQSIAGKVL</sequence>
<name>A0A0F6BAT6_SALT1</name>
<dbReference type="KEGG" id="seo:STM14_5303"/>
<reference evidence="1 2" key="1">
    <citation type="journal article" date="2010" name="J. Bacteriol.">
        <title>Short-term signatures of evolutionary change in the Salmonella enterica serovar typhimurium 14028 genome.</title>
        <authorList>
            <person name="Jarvik T."/>
            <person name="Smillie C."/>
            <person name="Groisman E.A."/>
            <person name="Ochman H."/>
        </authorList>
    </citation>
    <scope>NUCLEOTIDE SEQUENCE [LARGE SCALE GENOMIC DNA]</scope>
    <source>
        <strain evidence="2">14028s / SGSC 2262</strain>
    </source>
</reference>
<protein>
    <submittedName>
        <fullName evidence="1">Uncharacterized protein</fullName>
    </submittedName>
</protein>
<evidence type="ECO:0000313" key="2">
    <source>
        <dbReference type="Proteomes" id="UP000002695"/>
    </source>
</evidence>
<dbReference type="HOGENOM" id="CLU_209232_0_0_6"/>
<proteinExistence type="predicted"/>